<dbReference type="GO" id="GO:0047527">
    <property type="term" value="F:2,3-dihydroxybenzoate-serine ligase activity"/>
    <property type="evidence" value="ECO:0007669"/>
    <property type="project" value="TreeGrafter"/>
</dbReference>
<evidence type="ECO:0000259" key="5">
    <source>
        <dbReference type="PROSITE" id="PS50075"/>
    </source>
</evidence>
<keyword evidence="7" id="KW-1185">Reference proteome</keyword>
<dbReference type="InterPro" id="IPR009081">
    <property type="entry name" value="PP-bd_ACP"/>
</dbReference>
<gene>
    <name evidence="6" type="ORF">Stube_66880</name>
</gene>
<dbReference type="InterPro" id="IPR020806">
    <property type="entry name" value="PKS_PP-bd"/>
</dbReference>
<dbReference type="InterPro" id="IPR020845">
    <property type="entry name" value="AMP-binding_CS"/>
</dbReference>
<comment type="cofactor">
    <cofactor evidence="1">
        <name>pantetheine 4'-phosphate</name>
        <dbReference type="ChEBI" id="CHEBI:47942"/>
    </cofactor>
</comment>
<keyword evidence="3" id="KW-0597">Phosphoprotein</keyword>
<dbReference type="SUPFAM" id="SSF47336">
    <property type="entry name" value="ACP-like"/>
    <property type="match status" value="1"/>
</dbReference>
<dbReference type="PANTHER" id="PTHR45527:SF1">
    <property type="entry name" value="FATTY ACID SYNTHASE"/>
    <property type="match status" value="1"/>
</dbReference>
<evidence type="ECO:0000256" key="1">
    <source>
        <dbReference type="ARBA" id="ARBA00001957"/>
    </source>
</evidence>
<dbReference type="Proteomes" id="UP000431826">
    <property type="component" value="Unassembled WGS sequence"/>
</dbReference>
<accession>A0A640V539</accession>
<keyword evidence="2" id="KW-0596">Phosphopantetheine</keyword>
<dbReference type="Gene3D" id="2.30.38.10">
    <property type="entry name" value="Luciferase, Domain 3"/>
    <property type="match status" value="1"/>
</dbReference>
<dbReference type="Pfam" id="PF00668">
    <property type="entry name" value="Condensation"/>
    <property type="match status" value="1"/>
</dbReference>
<dbReference type="EMBL" id="BLIR01000003">
    <property type="protein sequence ID" value="GFE42015.1"/>
    <property type="molecule type" value="Genomic_DNA"/>
</dbReference>
<dbReference type="Gene3D" id="3.30.559.10">
    <property type="entry name" value="Chloramphenicol acetyltransferase-like domain"/>
    <property type="match status" value="1"/>
</dbReference>
<dbReference type="Gene3D" id="3.40.50.1820">
    <property type="entry name" value="alpha/beta hydrolase"/>
    <property type="match status" value="1"/>
</dbReference>
<dbReference type="InterPro" id="IPR020802">
    <property type="entry name" value="TesA-like"/>
</dbReference>
<evidence type="ECO:0000256" key="2">
    <source>
        <dbReference type="ARBA" id="ARBA00022450"/>
    </source>
</evidence>
<dbReference type="SUPFAM" id="SSF53474">
    <property type="entry name" value="alpha/beta-Hydrolases"/>
    <property type="match status" value="1"/>
</dbReference>
<dbReference type="InterPro" id="IPR045851">
    <property type="entry name" value="AMP-bd_C_sf"/>
</dbReference>
<dbReference type="InterPro" id="IPR001242">
    <property type="entry name" value="Condensation_dom"/>
</dbReference>
<feature type="region of interest" description="Disordered" evidence="4">
    <location>
        <begin position="1"/>
        <end position="32"/>
    </location>
</feature>
<dbReference type="SUPFAM" id="SSF56801">
    <property type="entry name" value="Acetyl-CoA synthetase-like"/>
    <property type="match status" value="1"/>
</dbReference>
<dbReference type="GO" id="GO:0043041">
    <property type="term" value="P:amino acid activation for nonribosomal peptide biosynthetic process"/>
    <property type="evidence" value="ECO:0007669"/>
    <property type="project" value="TreeGrafter"/>
</dbReference>
<evidence type="ECO:0000256" key="4">
    <source>
        <dbReference type="SAM" id="MobiDB-lite"/>
    </source>
</evidence>
<name>A0A640V539_9ACTN</name>
<dbReference type="GO" id="GO:0031177">
    <property type="term" value="F:phosphopantetheine binding"/>
    <property type="evidence" value="ECO:0007669"/>
    <property type="project" value="InterPro"/>
</dbReference>
<dbReference type="GO" id="GO:0008610">
    <property type="term" value="P:lipid biosynthetic process"/>
    <property type="evidence" value="ECO:0007669"/>
    <property type="project" value="UniProtKB-ARBA"/>
</dbReference>
<dbReference type="Pfam" id="PF00550">
    <property type="entry name" value="PP-binding"/>
    <property type="match status" value="1"/>
</dbReference>
<dbReference type="InterPro" id="IPR001031">
    <property type="entry name" value="Thioesterase"/>
</dbReference>
<dbReference type="SMART" id="SM00823">
    <property type="entry name" value="PKS_PP"/>
    <property type="match status" value="1"/>
</dbReference>
<dbReference type="FunFam" id="2.30.38.10:FF:000001">
    <property type="entry name" value="Non-ribosomal peptide synthetase PvdI"/>
    <property type="match status" value="1"/>
</dbReference>
<evidence type="ECO:0000313" key="7">
    <source>
        <dbReference type="Proteomes" id="UP000431826"/>
    </source>
</evidence>
<dbReference type="GeneID" id="96287742"/>
<dbReference type="NCBIfam" id="TIGR01733">
    <property type="entry name" value="AA-adenyl-dom"/>
    <property type="match status" value="1"/>
</dbReference>
<dbReference type="CDD" id="cd05930">
    <property type="entry name" value="A_NRPS"/>
    <property type="match status" value="1"/>
</dbReference>
<dbReference type="PROSITE" id="PS00455">
    <property type="entry name" value="AMP_BINDING"/>
    <property type="match status" value="1"/>
</dbReference>
<dbReference type="InterPro" id="IPR010071">
    <property type="entry name" value="AA_adenyl_dom"/>
</dbReference>
<dbReference type="InterPro" id="IPR023213">
    <property type="entry name" value="CAT-like_dom_sf"/>
</dbReference>
<dbReference type="Pfam" id="PF00975">
    <property type="entry name" value="Thioesterase"/>
    <property type="match status" value="1"/>
</dbReference>
<evidence type="ECO:0000313" key="6">
    <source>
        <dbReference type="EMBL" id="GFE42015.1"/>
    </source>
</evidence>
<sequence>MPYTPRALSATTPPAPGDAEPDGYGPAAGSNRPASFAQQRLWFLAQLPGANAAYNEPLAFVLDGPLERDVLARCLDALTVRHETLRTRLVERSGEVLQCVDPPGAGFALAFDDLTNARDSGAHVAALQEEEAGTAFDLAAGPLGRGRLITLGAERHVLLLTFHHAIYDGQSMNVMMRELGLLYEALLHGGDDPLPPLTMQYADHAQAQREAVLGGALADQESYWRRTLEGAPPVLELPTDRPRPPEQRHEGGRVEFELDAETTAALRALARRHRATLFVAVLTGWAILLSRLSGRTDIVVGSPVANRRGPAAAGLIGFLVNSLALRVDLSGSPTAAEALARARAVVREALTHQDLPFERAVELVNPPRSAAHTPLFQTMFAWQPDRQNILDLPGVRAEPLRIPRAPARFDISLVAVESADRVVGHLDYATSLYDRATAQRWADHLQHLLRDMARHPDRDIAALELMGEEERLHLLRDWDATAAVLEPALSASAAAPTPQSVLAASGLVELFETQVRARPHQTAVVCRDGALDYATLDRRANRLAHALIARSVRPGDVIGLHVTRSRALAVGILGILKAGAAFLPLDPDLPRDRLVGMVQDAACPLVLSDHDAGQRPEQWLSLAATESEGVTGEHPPYDIGHAPDRLAYVIFTSGSTGRPKGVAVEHGSILNLFANWQAHMGSRPGEAGSAWSSIGFDASVHELLLPLTTGGVLHIVSEELRGDPEALMGWMREHGIVQAFLPPAYVKWIDEDPARRLHGLSLRTLLTGVESLTESALHRLTRHLPDLRICFGYGPTEATLYSTAYYRPRPLERQCPIGRPLGNTRLYVLDSRMQPVPPGVVGEVYLGGACLARGYLNRPDLTEERFLPDPFLPGERVYRTGDLARRLPDGQAHYLGRADDQVKLRGFRIEPAEIEAALSALPDVREAVVLVYRDGTGQSRLVAGIGRGAAPERTVHDWRTALGQRLPDYMVPAVFVDLPALPLNPSGKLDRPALIELARAQSSRQVNTASPRDHVEHGLHRIWQEVLLHTNIGIGDNFFEIGGTSLSAIKMAHGVAETFGRSVPVAEIMLRPTIEALGALLREGGAYRAAGNVIEFRGGTEARVVCVHPGGGTAFCYLPLAGFLPETVALHGIQSPGINPGEDPLPSVEAMADAYLELLEPLGTGPLVLTGLSYGGLVAHEMGRRLARRGRTDISVVLLDTQATDDPAARAAITAVDMAEFRDKLVRFNGMYPGIDDAQVERYFRIYNHNRMTARDHLPGSSPARLVLAQAVPDGADTSFHAEVRAFWQQRCTGDFRVEPMDCDHWEMLENSEAARVADIITAELAHHGARPVPADSPVDAFSPRGA</sequence>
<dbReference type="RefSeq" id="WP_159749159.1">
    <property type="nucleotide sequence ID" value="NZ_BLIR01000003.1"/>
</dbReference>
<dbReference type="InterPro" id="IPR025110">
    <property type="entry name" value="AMP-bd_C"/>
</dbReference>
<dbReference type="PANTHER" id="PTHR45527">
    <property type="entry name" value="NONRIBOSOMAL PEPTIDE SYNTHETASE"/>
    <property type="match status" value="1"/>
</dbReference>
<dbReference type="Pfam" id="PF13193">
    <property type="entry name" value="AMP-binding_C"/>
    <property type="match status" value="1"/>
</dbReference>
<dbReference type="GO" id="GO:0009239">
    <property type="term" value="P:enterobactin biosynthetic process"/>
    <property type="evidence" value="ECO:0007669"/>
    <property type="project" value="TreeGrafter"/>
</dbReference>
<protein>
    <submittedName>
        <fullName evidence="6">Non-ribosomal peptide synthetase</fullName>
    </submittedName>
</protein>
<feature type="domain" description="Carrier" evidence="5">
    <location>
        <begin position="1010"/>
        <end position="1085"/>
    </location>
</feature>
<dbReference type="InterPro" id="IPR000873">
    <property type="entry name" value="AMP-dep_synth/lig_dom"/>
</dbReference>
<dbReference type="Gene3D" id="3.30.559.30">
    <property type="entry name" value="Nonribosomal peptide synthetase, condensation domain"/>
    <property type="match status" value="1"/>
</dbReference>
<dbReference type="FunFam" id="3.40.50.980:FF:000001">
    <property type="entry name" value="Non-ribosomal peptide synthetase"/>
    <property type="match status" value="1"/>
</dbReference>
<proteinExistence type="predicted"/>
<dbReference type="Gene3D" id="1.10.1200.10">
    <property type="entry name" value="ACP-like"/>
    <property type="match status" value="1"/>
</dbReference>
<dbReference type="SMART" id="SM00824">
    <property type="entry name" value="PKS_TE"/>
    <property type="match status" value="1"/>
</dbReference>
<dbReference type="CDD" id="cd19531">
    <property type="entry name" value="LCL_NRPS-like"/>
    <property type="match status" value="1"/>
</dbReference>
<dbReference type="InterPro" id="IPR036736">
    <property type="entry name" value="ACP-like_sf"/>
</dbReference>
<evidence type="ECO:0000256" key="3">
    <source>
        <dbReference type="ARBA" id="ARBA00022553"/>
    </source>
</evidence>
<comment type="caution">
    <text evidence="6">The sequence shown here is derived from an EMBL/GenBank/DDBJ whole genome shotgun (WGS) entry which is preliminary data.</text>
</comment>
<dbReference type="OrthoDB" id="2472181at2"/>
<reference evidence="6 7" key="1">
    <citation type="submission" date="2019-12" db="EMBL/GenBank/DDBJ databases">
        <title>Whole genome shotgun sequence of Streptomyces tubercidicus NBRC 13090.</title>
        <authorList>
            <person name="Ichikawa N."/>
            <person name="Kimura A."/>
            <person name="Kitahashi Y."/>
            <person name="Komaki H."/>
            <person name="Tamura T."/>
        </authorList>
    </citation>
    <scope>NUCLEOTIDE SEQUENCE [LARGE SCALE GENOMIC DNA]</scope>
    <source>
        <strain evidence="6 7">NBRC 13090</strain>
    </source>
</reference>
<organism evidence="6 7">
    <name type="scientific">Streptomyces tubercidicus</name>
    <dbReference type="NCBI Taxonomy" id="47759"/>
    <lineage>
        <taxon>Bacteria</taxon>
        <taxon>Bacillati</taxon>
        <taxon>Actinomycetota</taxon>
        <taxon>Actinomycetes</taxon>
        <taxon>Kitasatosporales</taxon>
        <taxon>Streptomycetaceae</taxon>
        <taxon>Streptomyces</taxon>
    </lineage>
</organism>
<dbReference type="Gene3D" id="3.40.50.980">
    <property type="match status" value="2"/>
</dbReference>
<dbReference type="GO" id="GO:0009366">
    <property type="term" value="C:enterobactin synthetase complex"/>
    <property type="evidence" value="ECO:0007669"/>
    <property type="project" value="TreeGrafter"/>
</dbReference>
<dbReference type="Pfam" id="PF00501">
    <property type="entry name" value="AMP-binding"/>
    <property type="match status" value="1"/>
</dbReference>
<dbReference type="GO" id="GO:0005829">
    <property type="term" value="C:cytosol"/>
    <property type="evidence" value="ECO:0007669"/>
    <property type="project" value="TreeGrafter"/>
</dbReference>
<dbReference type="Gene3D" id="3.30.300.30">
    <property type="match status" value="1"/>
</dbReference>
<dbReference type="PROSITE" id="PS50075">
    <property type="entry name" value="CARRIER"/>
    <property type="match status" value="1"/>
</dbReference>
<dbReference type="SUPFAM" id="SSF52777">
    <property type="entry name" value="CoA-dependent acyltransferases"/>
    <property type="match status" value="2"/>
</dbReference>
<dbReference type="InterPro" id="IPR029058">
    <property type="entry name" value="AB_hydrolase_fold"/>
</dbReference>